<evidence type="ECO:0000313" key="3">
    <source>
        <dbReference type="Proteomes" id="UP001234178"/>
    </source>
</evidence>
<organism evidence="2 3">
    <name type="scientific">Daphnia magna</name>
    <dbReference type="NCBI Taxonomy" id="35525"/>
    <lineage>
        <taxon>Eukaryota</taxon>
        <taxon>Metazoa</taxon>
        <taxon>Ecdysozoa</taxon>
        <taxon>Arthropoda</taxon>
        <taxon>Crustacea</taxon>
        <taxon>Branchiopoda</taxon>
        <taxon>Diplostraca</taxon>
        <taxon>Cladocera</taxon>
        <taxon>Anomopoda</taxon>
        <taxon>Daphniidae</taxon>
        <taxon>Daphnia</taxon>
    </lineage>
</organism>
<dbReference type="Proteomes" id="UP001234178">
    <property type="component" value="Unassembled WGS sequence"/>
</dbReference>
<evidence type="ECO:0000256" key="1">
    <source>
        <dbReference type="SAM" id="MobiDB-lite"/>
    </source>
</evidence>
<evidence type="ECO:0000313" key="2">
    <source>
        <dbReference type="EMBL" id="KAK4023207.1"/>
    </source>
</evidence>
<name>A0ABR0ADK9_9CRUS</name>
<proteinExistence type="predicted"/>
<reference evidence="2 3" key="1">
    <citation type="journal article" date="2023" name="Nucleic Acids Res.">
        <title>The hologenome of Daphnia magna reveals possible DNA methylation and microbiome-mediated evolution of the host genome.</title>
        <authorList>
            <person name="Chaturvedi A."/>
            <person name="Li X."/>
            <person name="Dhandapani V."/>
            <person name="Marshall H."/>
            <person name="Kissane S."/>
            <person name="Cuenca-Cambronero M."/>
            <person name="Asole G."/>
            <person name="Calvet F."/>
            <person name="Ruiz-Romero M."/>
            <person name="Marangio P."/>
            <person name="Guigo R."/>
            <person name="Rago D."/>
            <person name="Mirbahai L."/>
            <person name="Eastwood N."/>
            <person name="Colbourne J.K."/>
            <person name="Zhou J."/>
            <person name="Mallon E."/>
            <person name="Orsini L."/>
        </authorList>
    </citation>
    <scope>NUCLEOTIDE SEQUENCE [LARGE SCALE GENOMIC DNA]</scope>
    <source>
        <strain evidence="2">LRV0_1</strain>
    </source>
</reference>
<sequence>MKKIGTVLVIAFLVTNTTAFPFWFNRFGDDFNDIFVRSLDDVLTHDEDSILDILNPAEPFQAPMKIFLSPLGTGLTKNHPKFQELDDFDVLKEDISFPTATPCSKGLSPTVQEDLPLPYIPNYSVVAAPFNTPGHQILGLLPKNEPLTANLLWVDDVKVPEASQLVLALPKGQVLPEKFELIVIRFKTEPLPYNARIVGYKFPRLRYPGGFFNPTNSHLIAVPYNRKSEFSAASYVCLGLLHNSHPLSYTLATQQVQPLVPPAIPSKTNQPSFQSTVVQQQMPMLSIPPLKFLRPAAVDFVTPSSPLPLTRTAENILLRSLEQFIERHPETPLFQLPDNFELSAVRPEIFVDSRERNRPIGIVPKSVPLQSNLLPLMGPPNHDDMTNIWTEFQVVVAMDMSSSLPPFFQPFILVKTIQSDLSENGVKLPVFVNINDEDNGKSSYQIVLVRNPYEPIPVHPYFIMCMVPKIQKELTSPMTTIKTPISNADVLDNPAIHPRMIATTTSKPYETTKTSIPAVKKTEPAHENGRDDITANASQSNQVEGKPLPSKKSWKYRFSFMEPSVKVIKREEATTQRSILSYFGY</sequence>
<protein>
    <submittedName>
        <fullName evidence="2">Uncharacterized protein</fullName>
    </submittedName>
</protein>
<feature type="compositionally biased region" description="Basic and acidic residues" evidence="1">
    <location>
        <begin position="520"/>
        <end position="533"/>
    </location>
</feature>
<feature type="region of interest" description="Disordered" evidence="1">
    <location>
        <begin position="519"/>
        <end position="549"/>
    </location>
</feature>
<keyword evidence="3" id="KW-1185">Reference proteome</keyword>
<gene>
    <name evidence="2" type="ORF">OUZ56_008631</name>
</gene>
<accession>A0ABR0ADK9</accession>
<comment type="caution">
    <text evidence="2">The sequence shown here is derived from an EMBL/GenBank/DDBJ whole genome shotgun (WGS) entry which is preliminary data.</text>
</comment>
<dbReference type="EMBL" id="JAOYFB010000037">
    <property type="protein sequence ID" value="KAK4023207.1"/>
    <property type="molecule type" value="Genomic_DNA"/>
</dbReference>